<dbReference type="InterPro" id="IPR007837">
    <property type="entry name" value="DinB"/>
</dbReference>
<accession>A0A919YUG4</accession>
<evidence type="ECO:0000313" key="5">
    <source>
        <dbReference type="Proteomes" id="UP000683139"/>
    </source>
</evidence>
<protein>
    <recommendedName>
        <fullName evidence="6">Damage-inducible protein DinB</fullName>
    </recommendedName>
</protein>
<dbReference type="PANTHER" id="PTHR37302">
    <property type="entry name" value="SLR1116 PROTEIN"/>
    <property type="match status" value="1"/>
</dbReference>
<comment type="similarity">
    <text evidence="1">Belongs to the DinB family.</text>
</comment>
<proteinExistence type="inferred from homology"/>
<keyword evidence="5" id="KW-1185">Reference proteome</keyword>
<evidence type="ECO:0000256" key="1">
    <source>
        <dbReference type="ARBA" id="ARBA00008635"/>
    </source>
</evidence>
<dbReference type="InterPro" id="IPR034660">
    <property type="entry name" value="DinB/YfiT-like"/>
</dbReference>
<keyword evidence="2 3" id="KW-0479">Metal-binding</keyword>
<feature type="binding site" evidence="3">
    <location>
        <position position="44"/>
    </location>
    <ligand>
        <name>a divalent metal cation</name>
        <dbReference type="ChEBI" id="CHEBI:60240"/>
    </ligand>
</feature>
<name>A0A919YUG4_9BACL</name>
<evidence type="ECO:0008006" key="6">
    <source>
        <dbReference type="Google" id="ProtNLM"/>
    </source>
</evidence>
<sequence>MKSLFQYNWQIRDEWFQRLELLPITELLKERNSGVGSIIKTMFHIIDVEYSWIRALQNKADLTFDINDYKNINSLKVLSDELRIEVKEYIDNWSRIRQKSQGGRKHHVTPH</sequence>
<evidence type="ECO:0000256" key="3">
    <source>
        <dbReference type="PIRSR" id="PIRSR607837-1"/>
    </source>
</evidence>
<dbReference type="Proteomes" id="UP000683139">
    <property type="component" value="Unassembled WGS sequence"/>
</dbReference>
<dbReference type="Pfam" id="PF05163">
    <property type="entry name" value="DinB"/>
    <property type="match status" value="1"/>
</dbReference>
<dbReference type="GO" id="GO:0046872">
    <property type="term" value="F:metal ion binding"/>
    <property type="evidence" value="ECO:0007669"/>
    <property type="project" value="UniProtKB-KW"/>
</dbReference>
<gene>
    <name evidence="4" type="ORF">J40TS1_31430</name>
</gene>
<dbReference type="EMBL" id="BOSE01000006">
    <property type="protein sequence ID" value="GIP17501.1"/>
    <property type="molecule type" value="Genomic_DNA"/>
</dbReference>
<dbReference type="SUPFAM" id="SSF109854">
    <property type="entry name" value="DinB/YfiT-like putative metalloenzymes"/>
    <property type="match status" value="1"/>
</dbReference>
<reference evidence="4" key="1">
    <citation type="submission" date="2021-03" db="EMBL/GenBank/DDBJ databases">
        <title>Antimicrobial resistance genes in bacteria isolated from Japanese honey, and their potential for conferring macrolide and lincosamide resistance in the American foulbrood pathogen Paenibacillus larvae.</title>
        <authorList>
            <person name="Okamoto M."/>
            <person name="Kumagai M."/>
            <person name="Kanamori H."/>
            <person name="Takamatsu D."/>
        </authorList>
    </citation>
    <scope>NUCLEOTIDE SEQUENCE</scope>
    <source>
        <strain evidence="4">J40TS1</strain>
    </source>
</reference>
<comment type="caution">
    <text evidence="4">The sequence shown here is derived from an EMBL/GenBank/DDBJ whole genome shotgun (WGS) entry which is preliminary data.</text>
</comment>
<dbReference type="PANTHER" id="PTHR37302:SF3">
    <property type="entry name" value="DAMAGE-INDUCIBLE PROTEIN DINB"/>
    <property type="match status" value="1"/>
</dbReference>
<dbReference type="RefSeq" id="WP_213516917.1">
    <property type="nucleotide sequence ID" value="NZ_BOSE01000006.1"/>
</dbReference>
<evidence type="ECO:0000313" key="4">
    <source>
        <dbReference type="EMBL" id="GIP17501.1"/>
    </source>
</evidence>
<dbReference type="Gene3D" id="1.20.120.450">
    <property type="entry name" value="dinb family like domain"/>
    <property type="match status" value="1"/>
</dbReference>
<evidence type="ECO:0000256" key="2">
    <source>
        <dbReference type="ARBA" id="ARBA00022723"/>
    </source>
</evidence>
<organism evidence="4 5">
    <name type="scientific">Paenibacillus montaniterrae</name>
    <dbReference type="NCBI Taxonomy" id="429341"/>
    <lineage>
        <taxon>Bacteria</taxon>
        <taxon>Bacillati</taxon>
        <taxon>Bacillota</taxon>
        <taxon>Bacilli</taxon>
        <taxon>Bacillales</taxon>
        <taxon>Paenibacillaceae</taxon>
        <taxon>Paenibacillus</taxon>
    </lineage>
</organism>
<dbReference type="AlphaFoldDB" id="A0A919YUG4"/>